<dbReference type="SMART" id="SM00409">
    <property type="entry name" value="IG"/>
    <property type="match status" value="2"/>
</dbReference>
<dbReference type="InterPro" id="IPR021663">
    <property type="entry name" value="CD3_zeta/IgE_Fc_rcpt_gamma"/>
</dbReference>
<keyword evidence="8" id="KW-1015">Disulfide bond</keyword>
<evidence type="ECO:0000313" key="16">
    <source>
        <dbReference type="Proteomes" id="UP001046870"/>
    </source>
</evidence>
<feature type="region of interest" description="Disordered" evidence="11">
    <location>
        <begin position="539"/>
        <end position="678"/>
    </location>
</feature>
<dbReference type="Proteomes" id="UP001046870">
    <property type="component" value="Chromosome 24"/>
</dbReference>
<evidence type="ECO:0000256" key="10">
    <source>
        <dbReference type="ARBA" id="ARBA00023180"/>
    </source>
</evidence>
<dbReference type="OrthoDB" id="8872282at2759"/>
<evidence type="ECO:0000256" key="2">
    <source>
        <dbReference type="ARBA" id="ARBA00022475"/>
    </source>
</evidence>
<feature type="transmembrane region" description="Helical" evidence="12">
    <location>
        <begin position="459"/>
        <end position="481"/>
    </location>
</feature>
<dbReference type="InterPro" id="IPR007110">
    <property type="entry name" value="Ig-like_dom"/>
</dbReference>
<keyword evidence="10" id="KW-0325">Glycoprotein</keyword>
<dbReference type="InterPro" id="IPR013783">
    <property type="entry name" value="Ig-like_fold"/>
</dbReference>
<gene>
    <name evidence="15" type="ORF">MATL_G00251530</name>
</gene>
<feature type="chain" id="PRO_5039094005" description="Ig-like domain-containing protein" evidence="13">
    <location>
        <begin position="23"/>
        <end position="678"/>
    </location>
</feature>
<dbReference type="GO" id="GO:0005912">
    <property type="term" value="C:adherens junction"/>
    <property type="evidence" value="ECO:0007669"/>
    <property type="project" value="TreeGrafter"/>
</dbReference>
<organism evidence="15 16">
    <name type="scientific">Megalops atlanticus</name>
    <name type="common">Tarpon</name>
    <name type="synonym">Clupea gigantea</name>
    <dbReference type="NCBI Taxonomy" id="7932"/>
    <lineage>
        <taxon>Eukaryota</taxon>
        <taxon>Metazoa</taxon>
        <taxon>Chordata</taxon>
        <taxon>Craniata</taxon>
        <taxon>Vertebrata</taxon>
        <taxon>Euteleostomi</taxon>
        <taxon>Actinopterygii</taxon>
        <taxon>Neopterygii</taxon>
        <taxon>Teleostei</taxon>
        <taxon>Elopiformes</taxon>
        <taxon>Megalopidae</taxon>
        <taxon>Megalops</taxon>
    </lineage>
</organism>
<evidence type="ECO:0000256" key="5">
    <source>
        <dbReference type="ARBA" id="ARBA00022737"/>
    </source>
</evidence>
<proteinExistence type="predicted"/>
<dbReference type="GO" id="GO:0007156">
    <property type="term" value="P:homophilic cell adhesion via plasma membrane adhesion molecules"/>
    <property type="evidence" value="ECO:0007669"/>
    <property type="project" value="TreeGrafter"/>
</dbReference>
<keyword evidence="12" id="KW-1133">Transmembrane helix</keyword>
<dbReference type="PANTHER" id="PTHR23277:SF11">
    <property type="entry name" value="NECTIN-4"/>
    <property type="match status" value="1"/>
</dbReference>
<dbReference type="EMBL" id="JAFDVH010000024">
    <property type="protein sequence ID" value="KAG7454969.1"/>
    <property type="molecule type" value="Genomic_DNA"/>
</dbReference>
<keyword evidence="16" id="KW-1185">Reference proteome</keyword>
<dbReference type="PANTHER" id="PTHR23277">
    <property type="entry name" value="NECTIN-RELATED"/>
    <property type="match status" value="1"/>
</dbReference>
<keyword evidence="12" id="KW-0812">Transmembrane</keyword>
<evidence type="ECO:0000313" key="15">
    <source>
        <dbReference type="EMBL" id="KAG7454969.1"/>
    </source>
</evidence>
<keyword evidence="9" id="KW-0675">Receptor</keyword>
<dbReference type="AlphaFoldDB" id="A0A9D3STP9"/>
<reference evidence="15" key="1">
    <citation type="submission" date="2021-01" db="EMBL/GenBank/DDBJ databases">
        <authorList>
            <person name="Zahm M."/>
            <person name="Roques C."/>
            <person name="Cabau C."/>
            <person name="Klopp C."/>
            <person name="Donnadieu C."/>
            <person name="Jouanno E."/>
            <person name="Lampietro C."/>
            <person name="Louis A."/>
            <person name="Herpin A."/>
            <person name="Echchiki A."/>
            <person name="Berthelot C."/>
            <person name="Parey E."/>
            <person name="Roest-Crollius H."/>
            <person name="Braasch I."/>
            <person name="Postlethwait J."/>
            <person name="Bobe J."/>
            <person name="Montfort J."/>
            <person name="Bouchez O."/>
            <person name="Begum T."/>
            <person name="Mejri S."/>
            <person name="Adams A."/>
            <person name="Chen W.-J."/>
            <person name="Guiguen Y."/>
        </authorList>
    </citation>
    <scope>NUCLEOTIDE SEQUENCE</scope>
    <source>
        <strain evidence="15">YG-15Mar2019-1</strain>
        <tissue evidence="15">Brain</tissue>
    </source>
</reference>
<name>A0A9D3STP9_MEGAT</name>
<feature type="compositionally biased region" description="Polar residues" evidence="11">
    <location>
        <begin position="539"/>
        <end position="557"/>
    </location>
</feature>
<keyword evidence="7 12" id="KW-0472">Membrane</keyword>
<feature type="compositionally biased region" description="Basic and acidic residues" evidence="11">
    <location>
        <begin position="577"/>
        <end position="595"/>
    </location>
</feature>
<dbReference type="Pfam" id="PF11628">
    <property type="entry name" value="TCR_zetazeta"/>
    <property type="match status" value="1"/>
</dbReference>
<dbReference type="Gene3D" id="2.60.40.10">
    <property type="entry name" value="Immunoglobulins"/>
    <property type="match status" value="3"/>
</dbReference>
<evidence type="ECO:0000256" key="11">
    <source>
        <dbReference type="SAM" id="MobiDB-lite"/>
    </source>
</evidence>
<dbReference type="SUPFAM" id="SSF48726">
    <property type="entry name" value="Immunoglobulin"/>
    <property type="match status" value="3"/>
</dbReference>
<evidence type="ECO:0000256" key="9">
    <source>
        <dbReference type="ARBA" id="ARBA00023170"/>
    </source>
</evidence>
<dbReference type="Pfam" id="PF07686">
    <property type="entry name" value="V-set"/>
    <property type="match status" value="1"/>
</dbReference>
<dbReference type="GO" id="GO:0098797">
    <property type="term" value="C:plasma membrane protein complex"/>
    <property type="evidence" value="ECO:0007669"/>
    <property type="project" value="UniProtKB-ARBA"/>
</dbReference>
<feature type="transmembrane region" description="Helical" evidence="12">
    <location>
        <begin position="30"/>
        <end position="48"/>
    </location>
</feature>
<evidence type="ECO:0000259" key="14">
    <source>
        <dbReference type="PROSITE" id="PS50835"/>
    </source>
</evidence>
<dbReference type="InterPro" id="IPR003598">
    <property type="entry name" value="Ig_sub2"/>
</dbReference>
<evidence type="ECO:0000256" key="12">
    <source>
        <dbReference type="SAM" id="Phobius"/>
    </source>
</evidence>
<keyword evidence="4 13" id="KW-0732">Signal</keyword>
<evidence type="ECO:0000256" key="8">
    <source>
        <dbReference type="ARBA" id="ARBA00023157"/>
    </source>
</evidence>
<evidence type="ECO:0000256" key="7">
    <source>
        <dbReference type="ARBA" id="ARBA00023136"/>
    </source>
</evidence>
<evidence type="ECO:0000256" key="3">
    <source>
        <dbReference type="ARBA" id="ARBA00022553"/>
    </source>
</evidence>
<comment type="caution">
    <text evidence="15">The sequence shown here is derived from an EMBL/GenBank/DDBJ whole genome shotgun (WGS) entry which is preliminary data.</text>
</comment>
<evidence type="ECO:0000256" key="13">
    <source>
        <dbReference type="SAM" id="SignalP"/>
    </source>
</evidence>
<dbReference type="InterPro" id="IPR013106">
    <property type="entry name" value="Ig_V-set"/>
</dbReference>
<dbReference type="InterPro" id="IPR003599">
    <property type="entry name" value="Ig_sub"/>
</dbReference>
<dbReference type="GO" id="GO:0002376">
    <property type="term" value="P:immune system process"/>
    <property type="evidence" value="ECO:0007669"/>
    <property type="project" value="UniProtKB-KW"/>
</dbReference>
<dbReference type="InterPro" id="IPR036179">
    <property type="entry name" value="Ig-like_dom_sf"/>
</dbReference>
<keyword evidence="6" id="KW-0391">Immunity</keyword>
<keyword evidence="5" id="KW-0677">Repeat</keyword>
<feature type="signal peptide" evidence="13">
    <location>
        <begin position="1"/>
        <end position="22"/>
    </location>
</feature>
<evidence type="ECO:0000256" key="4">
    <source>
        <dbReference type="ARBA" id="ARBA00022729"/>
    </source>
</evidence>
<keyword evidence="2" id="KW-1003">Cell membrane</keyword>
<keyword evidence="3" id="KW-0597">Phosphoprotein</keyword>
<feature type="domain" description="Ig-like" evidence="14">
    <location>
        <begin position="361"/>
        <end position="448"/>
    </location>
</feature>
<evidence type="ECO:0000256" key="1">
    <source>
        <dbReference type="ARBA" id="ARBA00004251"/>
    </source>
</evidence>
<evidence type="ECO:0000256" key="6">
    <source>
        <dbReference type="ARBA" id="ARBA00022859"/>
    </source>
</evidence>
<feature type="region of interest" description="Disordered" evidence="11">
    <location>
        <begin position="84"/>
        <end position="139"/>
    </location>
</feature>
<dbReference type="InterPro" id="IPR051427">
    <property type="entry name" value="Nectin/Nectin-like"/>
</dbReference>
<protein>
    <recommendedName>
        <fullName evidence="14">Ig-like domain-containing protein</fullName>
    </recommendedName>
</protein>
<dbReference type="Pfam" id="PF13927">
    <property type="entry name" value="Ig_3"/>
    <property type="match status" value="1"/>
</dbReference>
<comment type="subcellular location">
    <subcellularLocation>
        <location evidence="1">Cell membrane</location>
        <topology evidence="1">Single-pass type I membrane protein</topology>
    </subcellularLocation>
</comment>
<sequence length="678" mass="73681">MKGGSLFLAALLLSFNFSSAAALEEGKICYILDGILFVYGIVLTVLYCRLKMGNSGSVSEKPQQGEGLYAGLTPHVQDTYETIERPGAPLRQTYRSGTELSGPDPQTEPSGVGFSRAAPVRNGRRAAGSAGRRTLPVGDAAGTGGARSLCVGGVCGAPSSSLRSMAESPTRLPCRFRVQEEQVVQVSWMKEHPDGSKEQIITAHRTEGHTEFGRFSGRVHFESSDPMENSALIIRSTEVSDEGRYTCHISTFPSGNFDTQLSLTVWTTPISSLEPVEMVEGQSFRVAATCRLWPAPPPPSWETELPGVAQNRSSEGGAVSTHFSLHPLRSMNGKRLDCLVWHPSMETPRRISNQLIVHYPPDATVRGYDGNWFVGQEGASLRCDSGGNPKPQSFTWTRRDGALPEGVAEEGGVLLFSRPLSLTDAGVYECVAENGVGVGKAAVEITVSDTPPHAPFTSLMIIFGAVAGVLVVVMVTSIVIVHCYHQRRNRKLEMELSVKAEEMSTLSRQASIRRMNSINTDPRIQMEENLPLRLESSVRTSLSSLRGPQGKRGSTLSMARAGQDVQERAGPLYSSYRCRDRGLEREREREGEGAESRQSVEMYMRNSSIMQDPGIPAVWGTAEAGPGGRGREDQDDSDEADSSHISEALSNHFYPSNGVLRPKPHSNAILIHPRGQIV</sequence>
<feature type="domain" description="Ig-like" evidence="14">
    <location>
        <begin position="158"/>
        <end position="264"/>
    </location>
</feature>
<dbReference type="GO" id="GO:0007157">
    <property type="term" value="P:heterophilic cell-cell adhesion via plasma membrane cell adhesion molecules"/>
    <property type="evidence" value="ECO:0007669"/>
    <property type="project" value="TreeGrafter"/>
</dbReference>
<dbReference type="SMART" id="SM00408">
    <property type="entry name" value="IGc2"/>
    <property type="match status" value="2"/>
</dbReference>
<accession>A0A9D3STP9</accession>
<dbReference type="PROSITE" id="PS50835">
    <property type="entry name" value="IG_LIKE"/>
    <property type="match status" value="2"/>
</dbReference>